<dbReference type="AlphaFoldDB" id="A0A2C9CMX4"/>
<organism evidence="1 2">
    <name type="scientific">Pontivivens marinum</name>
    <dbReference type="NCBI Taxonomy" id="1690039"/>
    <lineage>
        <taxon>Bacteria</taxon>
        <taxon>Pseudomonadati</taxon>
        <taxon>Pseudomonadota</taxon>
        <taxon>Alphaproteobacteria</taxon>
        <taxon>Rhodobacterales</taxon>
        <taxon>Paracoccaceae</taxon>
        <taxon>Pontivivens</taxon>
    </lineage>
</organism>
<name>A0A2C9CMX4_9RHOB</name>
<dbReference type="SUPFAM" id="SSF52833">
    <property type="entry name" value="Thioredoxin-like"/>
    <property type="match status" value="1"/>
</dbReference>
<evidence type="ECO:0000313" key="1">
    <source>
        <dbReference type="EMBL" id="SOH92593.1"/>
    </source>
</evidence>
<dbReference type="GO" id="GO:0016740">
    <property type="term" value="F:transferase activity"/>
    <property type="evidence" value="ECO:0007669"/>
    <property type="project" value="UniProtKB-KW"/>
</dbReference>
<dbReference type="Gene3D" id="1.20.1050.10">
    <property type="match status" value="1"/>
</dbReference>
<dbReference type="InterPro" id="IPR036249">
    <property type="entry name" value="Thioredoxin-like_sf"/>
</dbReference>
<reference evidence="2" key="1">
    <citation type="submission" date="2017-09" db="EMBL/GenBank/DDBJ databases">
        <authorList>
            <person name="Varghese N."/>
            <person name="Submissions S."/>
        </authorList>
    </citation>
    <scope>NUCLEOTIDE SEQUENCE [LARGE SCALE GENOMIC DNA]</scope>
    <source>
        <strain evidence="2">C7</strain>
    </source>
</reference>
<dbReference type="SUPFAM" id="SSF47616">
    <property type="entry name" value="GST C-terminal domain-like"/>
    <property type="match status" value="1"/>
</dbReference>
<gene>
    <name evidence="1" type="ORF">SAMN06273572_101441</name>
</gene>
<dbReference type="OrthoDB" id="9799538at2"/>
<accession>A0A2C9CMX4</accession>
<dbReference type="Proteomes" id="UP000220034">
    <property type="component" value="Unassembled WGS sequence"/>
</dbReference>
<dbReference type="RefSeq" id="WP_097928164.1">
    <property type="nucleotide sequence ID" value="NZ_OCTN01000001.1"/>
</dbReference>
<dbReference type="CDD" id="cd03194">
    <property type="entry name" value="GST_C_3"/>
    <property type="match status" value="1"/>
</dbReference>
<keyword evidence="1" id="KW-0808">Transferase</keyword>
<proteinExistence type="predicted"/>
<sequence>MIWTLIIGDRTYSSWSLRGWLLFAAFDIPVQVQQHPMYSPELKGALQGLSSGSMLVPQMVSGGHAVWDTLAMAETLAEAHPHMWPADPVARARARSMVAELHSGFTALRGTCGMNLRHVYDGFEVTDAVQRDLDRLAVLWADADGWLFGGYSIADVFFAPVATRIVTYGLPVSDAMRAYVQKHLEHLPMRQWRAQGLAESFVQPGYDLDLPTRDWPGQRIAARAVALGTPINQTCPYSGKPVRANSLAEIDGRIIGFCNTFCRDKSVADAGAWPLLQPLLV</sequence>
<dbReference type="InterPro" id="IPR036282">
    <property type="entry name" value="Glutathione-S-Trfase_C_sf"/>
</dbReference>
<evidence type="ECO:0000313" key="2">
    <source>
        <dbReference type="Proteomes" id="UP000220034"/>
    </source>
</evidence>
<dbReference type="EMBL" id="OCTN01000001">
    <property type="protein sequence ID" value="SOH92593.1"/>
    <property type="molecule type" value="Genomic_DNA"/>
</dbReference>
<protein>
    <submittedName>
        <fullName evidence="1">Glutathione S-transferase</fullName>
    </submittedName>
</protein>
<keyword evidence="2" id="KW-1185">Reference proteome</keyword>